<organism evidence="3 4">
    <name type="scientific">Araneus ventricosus</name>
    <name type="common">Orbweaver spider</name>
    <name type="synonym">Epeira ventricosa</name>
    <dbReference type="NCBI Taxonomy" id="182803"/>
    <lineage>
        <taxon>Eukaryota</taxon>
        <taxon>Metazoa</taxon>
        <taxon>Ecdysozoa</taxon>
        <taxon>Arthropoda</taxon>
        <taxon>Chelicerata</taxon>
        <taxon>Arachnida</taxon>
        <taxon>Araneae</taxon>
        <taxon>Araneomorphae</taxon>
        <taxon>Entelegynae</taxon>
        <taxon>Araneoidea</taxon>
        <taxon>Araneidae</taxon>
        <taxon>Araneus</taxon>
    </lineage>
</organism>
<dbReference type="Proteomes" id="UP000499080">
    <property type="component" value="Unassembled WGS sequence"/>
</dbReference>
<gene>
    <name evidence="3" type="ORF">AVEN_165431_1</name>
</gene>
<sequence>MATAGFSCLYCSKWFRSKIGLGVHTQSQHRQQYEAAIQIPKSKTRLSSEELALMAMSEATLIKQGKTSEINTELLSQFPNRTREAIKGQRRQLKYKNLVKEYVQSGLPSATPVVAVPSSSATSVMSDSSLTSNLSMASSSIVSGDLPVVLSSNFSDSSIDAMDAHELTLSFNEDLVTDSKSDVVSSEMLNDSSLDAIQTIREVRYEIDAASSSFMDLSANDSVRQDRASFSETAFSFDETDSKLIDYLDLLFRSDRSSMLSKELKDVWSNFRLRPCKDSLFLRTCLIFEVLLPDKTPTSVKPRVVRRSSPREDLSRRVRRRIEYAKAQRLFFKNPSRYSDSL</sequence>
<dbReference type="AlphaFoldDB" id="A0A4Y2AVX5"/>
<keyword evidence="1" id="KW-0862">Zinc</keyword>
<dbReference type="InterPro" id="IPR013087">
    <property type="entry name" value="Znf_C2H2_type"/>
</dbReference>
<accession>A0A4Y2AVX5</accession>
<evidence type="ECO:0000313" key="3">
    <source>
        <dbReference type="EMBL" id="GBL83246.1"/>
    </source>
</evidence>
<evidence type="ECO:0000259" key="2">
    <source>
        <dbReference type="PROSITE" id="PS50157"/>
    </source>
</evidence>
<dbReference type="PROSITE" id="PS00028">
    <property type="entry name" value="ZINC_FINGER_C2H2_1"/>
    <property type="match status" value="1"/>
</dbReference>
<keyword evidence="1" id="KW-0863">Zinc-finger</keyword>
<keyword evidence="1" id="KW-0479">Metal-binding</keyword>
<comment type="caution">
    <text evidence="3">The sequence shown here is derived from an EMBL/GenBank/DDBJ whole genome shotgun (WGS) entry which is preliminary data.</text>
</comment>
<proteinExistence type="predicted"/>
<name>A0A4Y2AVX5_ARAVE</name>
<feature type="domain" description="C2H2-type" evidence="2">
    <location>
        <begin position="6"/>
        <end position="34"/>
    </location>
</feature>
<evidence type="ECO:0000256" key="1">
    <source>
        <dbReference type="PROSITE-ProRule" id="PRU00042"/>
    </source>
</evidence>
<reference evidence="3 4" key="1">
    <citation type="journal article" date="2019" name="Sci. Rep.">
        <title>Orb-weaving spider Araneus ventricosus genome elucidates the spidroin gene catalogue.</title>
        <authorList>
            <person name="Kono N."/>
            <person name="Nakamura H."/>
            <person name="Ohtoshi R."/>
            <person name="Moran D.A.P."/>
            <person name="Shinohara A."/>
            <person name="Yoshida Y."/>
            <person name="Fujiwara M."/>
            <person name="Mori M."/>
            <person name="Tomita M."/>
            <person name="Arakawa K."/>
        </authorList>
    </citation>
    <scope>NUCLEOTIDE SEQUENCE [LARGE SCALE GENOMIC DNA]</scope>
</reference>
<keyword evidence="4" id="KW-1185">Reference proteome</keyword>
<dbReference type="GO" id="GO:0008270">
    <property type="term" value="F:zinc ion binding"/>
    <property type="evidence" value="ECO:0007669"/>
    <property type="project" value="UniProtKB-KW"/>
</dbReference>
<evidence type="ECO:0000313" key="4">
    <source>
        <dbReference type="Proteomes" id="UP000499080"/>
    </source>
</evidence>
<dbReference type="PROSITE" id="PS50157">
    <property type="entry name" value="ZINC_FINGER_C2H2_2"/>
    <property type="match status" value="1"/>
</dbReference>
<dbReference type="EMBL" id="BGPR01000031">
    <property type="protein sequence ID" value="GBL83246.1"/>
    <property type="molecule type" value="Genomic_DNA"/>
</dbReference>
<protein>
    <recommendedName>
        <fullName evidence="2">C2H2-type domain-containing protein</fullName>
    </recommendedName>
</protein>